<feature type="transmembrane region" description="Helical" evidence="3">
    <location>
        <begin position="199"/>
        <end position="226"/>
    </location>
</feature>
<dbReference type="InterPro" id="IPR001806">
    <property type="entry name" value="Small_GTPase"/>
</dbReference>
<feature type="compositionally biased region" description="Basic and acidic residues" evidence="2">
    <location>
        <begin position="86"/>
        <end position="105"/>
    </location>
</feature>
<feature type="transmembrane region" description="Helical" evidence="3">
    <location>
        <begin position="113"/>
        <end position="132"/>
    </location>
</feature>
<feature type="transmembrane region" description="Helical" evidence="3">
    <location>
        <begin position="268"/>
        <end position="301"/>
    </location>
</feature>
<evidence type="ECO:0000259" key="4">
    <source>
        <dbReference type="PROSITE" id="PS50209"/>
    </source>
</evidence>
<dbReference type="InterPro" id="IPR001315">
    <property type="entry name" value="CARD"/>
</dbReference>
<feature type="transmembrane region" description="Helical" evidence="3">
    <location>
        <begin position="238"/>
        <end position="256"/>
    </location>
</feature>
<dbReference type="GO" id="GO:0005737">
    <property type="term" value="C:cytoplasm"/>
    <property type="evidence" value="ECO:0007669"/>
    <property type="project" value="InterPro"/>
</dbReference>
<reference evidence="5" key="1">
    <citation type="journal article" date="2008" name="Nature">
        <title>The amphioxus genome and the evolution of the chordate karyotype.</title>
        <authorList>
            <consortium name="US DOE Joint Genome Institute (JGI-PGF)"/>
            <person name="Putnam N.H."/>
            <person name="Butts T."/>
            <person name="Ferrier D.E.K."/>
            <person name="Furlong R.F."/>
            <person name="Hellsten U."/>
            <person name="Kawashima T."/>
            <person name="Robinson-Rechavi M."/>
            <person name="Shoguchi E."/>
            <person name="Terry A."/>
            <person name="Yu J.-K."/>
            <person name="Benito-Gutierrez E.L."/>
            <person name="Dubchak I."/>
            <person name="Garcia-Fernandez J."/>
            <person name="Gibson-Brown J.J."/>
            <person name="Grigoriev I.V."/>
            <person name="Horton A.C."/>
            <person name="de Jong P.J."/>
            <person name="Jurka J."/>
            <person name="Kapitonov V.V."/>
            <person name="Kohara Y."/>
            <person name="Kuroki Y."/>
            <person name="Lindquist E."/>
            <person name="Lucas S."/>
            <person name="Osoegawa K."/>
            <person name="Pennacchio L.A."/>
            <person name="Salamov A.A."/>
            <person name="Satou Y."/>
            <person name="Sauka-Spengler T."/>
            <person name="Schmutz J."/>
            <person name="Shin-I T."/>
            <person name="Toyoda A."/>
            <person name="Bronner-Fraser M."/>
            <person name="Fujiyama A."/>
            <person name="Holland L.Z."/>
            <person name="Holland P.W.H."/>
            <person name="Satoh N."/>
            <person name="Rokhsar D.S."/>
        </authorList>
    </citation>
    <scope>NUCLEOTIDE SEQUENCE [LARGE SCALE GENOMIC DNA]</scope>
    <source>
        <strain evidence="5">S238N-H82</strain>
        <tissue evidence="5">Testes</tissue>
    </source>
</reference>
<dbReference type="PANTHER" id="PTHR24169:SF28">
    <property type="entry name" value="NUCLEAR FACTOR NF-KAPPA-B P110 SUBUNIT"/>
    <property type="match status" value="1"/>
</dbReference>
<sequence>TNVLFLGDKRAGKTSLKRHLLENGFDPEETSTIGIERELVQTEEVDEHWAEVKETELNEFQKGSALYTAIHVNEEGISQQPYADSTCHDKKQSAQRTSDEKEKKKEPSSTSKWSFYVRLLIALFLPFSFSSLEYFEKFGPILMMSIVFFWIVLFKQVHFRGFSIGTGAVIVATFIRYFHTCVPLPDSSLGVIGVGLLAAAWFSVLGACLGLGVGIGMALALCCMQISTVDALKFRRPVFYESIFESMCFIIGMLISSRLKSPLLKMIAFVVPIAGILFSEHVSLSFASKGVSGLAIAMSLVMGMDFERLMARKHYSEYKNKVLIDVVGFILAICFGKLISLTFVFDFVNVSFASVHLGLIIYFEVEFRMRQTKYPYRFVGTTISQFRSKDDLPKKMLLLDFAGDRLYYATHPIFISNQAIFLVVFSLAKFVQNETYHMRRLIFWLHSIAAHAKNPECKVFLVGTHRDLVQRKRRKQITKRITKKLGQYPRLVEMIVLNMANVSENSTHHTFVFCVENSAQITNDLEGLRLRETLMYEVSRAEHVRHEIPLRWLKFYDLTNRRKGRRGRKDYPKNCTSSMEAVWSMVQKEGIFKPEERDNFDLMLDFYNRVGEIKLMQGFVVFDPQLVVDLLTNLLRMPVQDGALVPLKLMEKLCRNLNAPCEEVIIILRQYDIICPILCLPKEEDITYAVHYIIPLKLRRLDRKRKVVEAEEDILSSDPESDDRAWLPFWQSRETDVSFFFNFKEFNPEAVFIRLLARCLYISQRSHDMLNRRNVYSDAGRFYQSNDFYYKIELCSPSDDQNLVQVTVGRAPESGVHELLYRINCDIKDICSRDFPYVSYTFGIQCEACIRVKTSDDQPEQREHPRHILNLSTHEDDFPPDDMARLLCERLVHEVDFRRWPDTIRVVEDCISVSQSDIERGRSVEMTEPHYKLLTKNRLQLLRNVDLDDVINYLVQDDVMSDRYAKEVSGQPTTRGRVGMVLDYLPRKSDAAFYSFKRALQKTNQKHVAKLLEE</sequence>
<evidence type="ECO:0000256" key="3">
    <source>
        <dbReference type="SAM" id="Phobius"/>
    </source>
</evidence>
<feature type="transmembrane region" description="Helical" evidence="3">
    <location>
        <begin position="406"/>
        <end position="428"/>
    </location>
</feature>
<evidence type="ECO:0000313" key="5">
    <source>
        <dbReference type="EMBL" id="EEN49773.1"/>
    </source>
</evidence>
<dbReference type="GO" id="GO:0042981">
    <property type="term" value="P:regulation of apoptotic process"/>
    <property type="evidence" value="ECO:0007669"/>
    <property type="project" value="InterPro"/>
</dbReference>
<feature type="transmembrane region" description="Helical" evidence="3">
    <location>
        <begin position="347"/>
        <end position="365"/>
    </location>
</feature>
<evidence type="ECO:0000256" key="2">
    <source>
        <dbReference type="SAM" id="MobiDB-lite"/>
    </source>
</evidence>
<dbReference type="InterPro" id="IPR011029">
    <property type="entry name" value="DEATH-like_dom_sf"/>
</dbReference>
<dbReference type="EMBL" id="GG666607">
    <property type="protein sequence ID" value="EEN49773.1"/>
    <property type="molecule type" value="Genomic_DNA"/>
</dbReference>
<feature type="transmembrane region" description="Helical" evidence="3">
    <location>
        <begin position="138"/>
        <end position="154"/>
    </location>
</feature>
<protein>
    <recommendedName>
        <fullName evidence="4">CARD domain-containing protein</fullName>
    </recommendedName>
</protein>
<gene>
    <name evidence="5" type="ORF">BRAFLDRAFT_107709</name>
</gene>
<proteinExistence type="predicted"/>
<feature type="non-terminal residue" evidence="5">
    <location>
        <position position="1"/>
    </location>
</feature>
<dbReference type="GO" id="GO:0005525">
    <property type="term" value="F:GTP binding"/>
    <property type="evidence" value="ECO:0007669"/>
    <property type="project" value="InterPro"/>
</dbReference>
<dbReference type="PROSITE" id="PS50209">
    <property type="entry name" value="CARD"/>
    <property type="match status" value="1"/>
</dbReference>
<dbReference type="Gene3D" id="3.40.50.300">
    <property type="entry name" value="P-loop containing nucleotide triphosphate hydrolases"/>
    <property type="match status" value="2"/>
</dbReference>
<dbReference type="FunFam" id="1.10.533.10:FF:000081">
    <property type="entry name" value="Apoptotic protease-activating factor 1"/>
    <property type="match status" value="1"/>
</dbReference>
<feature type="domain" description="CARD" evidence="4">
    <location>
        <begin position="926"/>
        <end position="1014"/>
    </location>
</feature>
<dbReference type="SUPFAM" id="SSF47986">
    <property type="entry name" value="DEATH domain"/>
    <property type="match status" value="1"/>
</dbReference>
<dbReference type="GO" id="GO:0003924">
    <property type="term" value="F:GTPase activity"/>
    <property type="evidence" value="ECO:0007669"/>
    <property type="project" value="InterPro"/>
</dbReference>
<evidence type="ECO:0000256" key="1">
    <source>
        <dbReference type="ARBA" id="ARBA00022741"/>
    </source>
</evidence>
<dbReference type="PANTHER" id="PTHR24169">
    <property type="entry name" value="NUCLEAR FACTOR NF-KAPPA-B PROTEIN"/>
    <property type="match status" value="1"/>
</dbReference>
<keyword evidence="3" id="KW-1133">Transmembrane helix</keyword>
<accession>C3ZCE3</accession>
<dbReference type="CDD" id="cd01671">
    <property type="entry name" value="CARD"/>
    <property type="match status" value="1"/>
</dbReference>
<dbReference type="InterPro" id="IPR027417">
    <property type="entry name" value="P-loop_NTPase"/>
</dbReference>
<dbReference type="Pfam" id="PF00071">
    <property type="entry name" value="Ras"/>
    <property type="match status" value="1"/>
</dbReference>
<keyword evidence="1" id="KW-0547">Nucleotide-binding</keyword>
<dbReference type="Gene3D" id="1.10.533.10">
    <property type="entry name" value="Death Domain, Fas"/>
    <property type="match status" value="1"/>
</dbReference>
<keyword evidence="3" id="KW-0472">Membrane</keyword>
<dbReference type="AlphaFoldDB" id="C3ZCE3"/>
<dbReference type="GO" id="GO:0003700">
    <property type="term" value="F:DNA-binding transcription factor activity"/>
    <property type="evidence" value="ECO:0007669"/>
    <property type="project" value="InterPro"/>
</dbReference>
<feature type="transmembrane region" description="Helical" evidence="3">
    <location>
        <begin position="161"/>
        <end position="179"/>
    </location>
</feature>
<feature type="transmembrane region" description="Helical" evidence="3">
    <location>
        <begin position="322"/>
        <end position="341"/>
    </location>
</feature>
<keyword evidence="3" id="KW-0812">Transmembrane</keyword>
<dbReference type="SUPFAM" id="SSF52540">
    <property type="entry name" value="P-loop containing nucleoside triphosphate hydrolases"/>
    <property type="match status" value="2"/>
</dbReference>
<dbReference type="Pfam" id="PF00619">
    <property type="entry name" value="CARD"/>
    <property type="match status" value="1"/>
</dbReference>
<dbReference type="InterPro" id="IPR000451">
    <property type="entry name" value="NFkB/Dor"/>
</dbReference>
<dbReference type="SMART" id="SM00114">
    <property type="entry name" value="CARD"/>
    <property type="match status" value="1"/>
</dbReference>
<name>C3ZCE3_BRAFL</name>
<organism>
    <name type="scientific">Branchiostoma floridae</name>
    <name type="common">Florida lancelet</name>
    <name type="synonym">Amphioxus</name>
    <dbReference type="NCBI Taxonomy" id="7739"/>
    <lineage>
        <taxon>Eukaryota</taxon>
        <taxon>Metazoa</taxon>
        <taxon>Chordata</taxon>
        <taxon>Cephalochordata</taxon>
        <taxon>Leptocardii</taxon>
        <taxon>Amphioxiformes</taxon>
        <taxon>Branchiostomatidae</taxon>
        <taxon>Branchiostoma</taxon>
    </lineage>
</organism>
<dbReference type="InParanoid" id="C3ZCE3"/>
<feature type="region of interest" description="Disordered" evidence="2">
    <location>
        <begin position="81"/>
        <end position="105"/>
    </location>
</feature>